<evidence type="ECO:0000256" key="3">
    <source>
        <dbReference type="ARBA" id="ARBA00022821"/>
    </source>
</evidence>
<evidence type="ECO:0008006" key="10">
    <source>
        <dbReference type="Google" id="ProtNLM"/>
    </source>
</evidence>
<dbReference type="Gene3D" id="3.80.10.10">
    <property type="entry name" value="Ribonuclease Inhibitor"/>
    <property type="match status" value="2"/>
</dbReference>
<keyword evidence="4" id="KW-0547">Nucleotide-binding</keyword>
<dbReference type="InterPro" id="IPR042197">
    <property type="entry name" value="Apaf_helical"/>
</dbReference>
<keyword evidence="9" id="KW-1185">Reference proteome</keyword>
<dbReference type="InterPro" id="IPR057135">
    <property type="entry name" value="At4g27190-like_LRR"/>
</dbReference>
<feature type="domain" description="NB-ARC" evidence="5">
    <location>
        <begin position="203"/>
        <end position="361"/>
    </location>
</feature>
<evidence type="ECO:0000259" key="5">
    <source>
        <dbReference type="Pfam" id="PF00931"/>
    </source>
</evidence>
<dbReference type="GO" id="GO:0006952">
    <property type="term" value="P:defense response"/>
    <property type="evidence" value="ECO:0007669"/>
    <property type="project" value="UniProtKB-KW"/>
</dbReference>
<reference evidence="8 9" key="1">
    <citation type="submission" date="2020-04" db="EMBL/GenBank/DDBJ databases">
        <title>Plant Genome Project.</title>
        <authorList>
            <person name="Zhang R.-G."/>
        </authorList>
    </citation>
    <scope>NUCLEOTIDE SEQUENCE [LARGE SCALE GENOMIC DNA]</scope>
    <source>
        <strain evidence="8">YNK0</strain>
        <tissue evidence="8">Leaf</tissue>
    </source>
</reference>
<dbReference type="OrthoDB" id="1938824at2759"/>
<dbReference type="Pfam" id="PF00931">
    <property type="entry name" value="NB-ARC"/>
    <property type="match status" value="1"/>
</dbReference>
<dbReference type="InterPro" id="IPR032675">
    <property type="entry name" value="LRR_dom_sf"/>
</dbReference>
<gene>
    <name evidence="8" type="ORF">HHK36_030322</name>
</gene>
<dbReference type="SUPFAM" id="SSF52058">
    <property type="entry name" value="L domain-like"/>
    <property type="match status" value="1"/>
</dbReference>
<dbReference type="SUPFAM" id="SSF52540">
    <property type="entry name" value="P-loop containing nucleoside triphosphate hydrolases"/>
    <property type="match status" value="1"/>
</dbReference>
<dbReference type="InterPro" id="IPR055414">
    <property type="entry name" value="LRR_R13L4/SHOC2-like"/>
</dbReference>
<evidence type="ECO:0000256" key="1">
    <source>
        <dbReference type="ARBA" id="ARBA00008894"/>
    </source>
</evidence>
<dbReference type="PANTHER" id="PTHR33463">
    <property type="entry name" value="NB-ARC DOMAIN-CONTAINING PROTEIN-RELATED"/>
    <property type="match status" value="1"/>
</dbReference>
<dbReference type="AlphaFoldDB" id="A0A834YBX4"/>
<dbReference type="OMA" id="LEYICND"/>
<dbReference type="InterPro" id="IPR002182">
    <property type="entry name" value="NB-ARC"/>
</dbReference>
<organism evidence="8 9">
    <name type="scientific">Tetracentron sinense</name>
    <name type="common">Spur-leaf</name>
    <dbReference type="NCBI Taxonomy" id="13715"/>
    <lineage>
        <taxon>Eukaryota</taxon>
        <taxon>Viridiplantae</taxon>
        <taxon>Streptophyta</taxon>
        <taxon>Embryophyta</taxon>
        <taxon>Tracheophyta</taxon>
        <taxon>Spermatophyta</taxon>
        <taxon>Magnoliopsida</taxon>
        <taxon>Trochodendrales</taxon>
        <taxon>Trochodendraceae</taxon>
        <taxon>Tetracentron</taxon>
    </lineage>
</organism>
<dbReference type="PANTHER" id="PTHR33463:SF179">
    <property type="entry name" value="NB-ARC DOMAIN-CONTAINING PROTEIN"/>
    <property type="match status" value="1"/>
</dbReference>
<evidence type="ECO:0000259" key="7">
    <source>
        <dbReference type="Pfam" id="PF23598"/>
    </source>
</evidence>
<comment type="similarity">
    <text evidence="1">Belongs to the disease resistance NB-LRR family.</text>
</comment>
<dbReference type="EMBL" id="JABCRI010000024">
    <property type="protein sequence ID" value="KAF8376951.1"/>
    <property type="molecule type" value="Genomic_DNA"/>
</dbReference>
<feature type="domain" description="Disease resistance R13L4/SHOC-2-like LRR" evidence="7">
    <location>
        <begin position="590"/>
        <end position="735"/>
    </location>
</feature>
<dbReference type="Proteomes" id="UP000655225">
    <property type="component" value="Unassembled WGS sequence"/>
</dbReference>
<dbReference type="PRINTS" id="PR00364">
    <property type="entry name" value="DISEASERSIST"/>
</dbReference>
<keyword evidence="3" id="KW-0611">Plant defense</keyword>
<keyword evidence="4" id="KW-0067">ATP-binding</keyword>
<evidence type="ECO:0000313" key="9">
    <source>
        <dbReference type="Proteomes" id="UP000655225"/>
    </source>
</evidence>
<protein>
    <recommendedName>
        <fullName evidence="10">NB-ARC domain-containing protein</fullName>
    </recommendedName>
</protein>
<dbReference type="Gene3D" id="1.10.8.430">
    <property type="entry name" value="Helical domain of apoptotic protease-activating factors"/>
    <property type="match status" value="1"/>
</dbReference>
<dbReference type="Pfam" id="PF23247">
    <property type="entry name" value="LRR_RPS2"/>
    <property type="match status" value="1"/>
</dbReference>
<evidence type="ECO:0000256" key="4">
    <source>
        <dbReference type="ARBA" id="ARBA00022840"/>
    </source>
</evidence>
<keyword evidence="2" id="KW-0677">Repeat</keyword>
<comment type="caution">
    <text evidence="8">The sequence shown here is derived from an EMBL/GenBank/DDBJ whole genome shotgun (WGS) entry which is preliminary data.</text>
</comment>
<dbReference type="Gene3D" id="3.40.50.300">
    <property type="entry name" value="P-loop containing nucleotide triphosphate hydrolases"/>
    <property type="match status" value="1"/>
</dbReference>
<dbReference type="InterPro" id="IPR027417">
    <property type="entry name" value="P-loop_NTPase"/>
</dbReference>
<evidence type="ECO:0000259" key="6">
    <source>
        <dbReference type="Pfam" id="PF23247"/>
    </source>
</evidence>
<dbReference type="InterPro" id="IPR050905">
    <property type="entry name" value="Plant_NBS-LRR"/>
</dbReference>
<sequence length="1061" mass="122397">MHFRRPTQQYGKPIQLQRNLKRLKEKARELYRRRDEIIKIAGFRKLKEMRNDNFIAWLQKVYEIKNKIQAIEAEFFEKKRLLAMSPPSFSQLKLSDVACVHGISQQKLGKRVMDLNDVISKLMVDAENVSAQMKNVEQRREQEAIHPTEIESEIIQAQTTESRTISMFEIEESETTVPDRGLDKMMKVMGKECEMPVDCAMPKILESIKSETIQIIGIWGRVGVGKTNILKALNDLPEINKMFDNVIWVTVSKDWCMTKVQRDIERQISLTMLKNDNEYVLSLRLFKLLKNRKFLLLLDDVCEQIDLSEMGIPKPTTDNGSKILLTTRVQEVLHIMERDIEIRIESLSEDGSWDLFCKNAGKVVNYSNIQPVARCVVEECGGHPLAINLMARALKEASDVRIWSDALYKLSSPPKFQREDVEELIVTVLKFSCARLEDEIVRKCFKHFALFHEIQKINTMLLIDSWIADGLIDTCVKGNNILKALINANLLESVDEGISVRMDAVIRNILVDIIIPIERGRQCLMLGGLGLTEPPKDEEWEKAKEIRLMDNELTMLPASPKCPILSTLFLQRNYKLEMIPQSFFEYMPSIQVLNLSGTKIKFFPESLFKLIGLQQLYLNYCEHIMVLPPEIGELKYLQVLDLEGTEIIELPIEIGKLTHLTCLQVSFYGYINHGKKIKQSKTMIPHGKISTFSNLEELSINVNPDDDRWDGSVEAIIKEVSTLGKLQTLNFYFPDVELLKVVIRNSSFFKSSQLLHFRFIVGPHLKRIVTRLPHDVESELEQSSRRLIYVNGEGIISQEIREVLENTTAFYLDRHMSVKRLSEFGIKNMKQLEICIMGECNEIQTIIDREDVEEGFVLGSLRYLYIHYMKNLRSIWDGPVVEGSLVNLKSLTLSTCPQLTTIFSLSMIGQLSSLEELRIEDCPAINSIISVGNVTESLHVEKLNREKKSLSTLSGEPSVEVGVDYEQQQKHFCTYSPFLPSLKRLLLHYLPEMVNISDGFYYIGPKLEWMSFYNCPNLMILPIRKVSHYNLRVIRGERDWWDALKWESGRSDYFDRIFVPN</sequence>
<dbReference type="GO" id="GO:0043531">
    <property type="term" value="F:ADP binding"/>
    <property type="evidence" value="ECO:0007669"/>
    <property type="project" value="InterPro"/>
</dbReference>
<dbReference type="Pfam" id="PF23598">
    <property type="entry name" value="LRR_14"/>
    <property type="match status" value="1"/>
</dbReference>
<accession>A0A834YBX4</accession>
<dbReference type="FunFam" id="3.40.50.300:FF:001091">
    <property type="entry name" value="Probable disease resistance protein At1g61300"/>
    <property type="match status" value="1"/>
</dbReference>
<evidence type="ECO:0000256" key="2">
    <source>
        <dbReference type="ARBA" id="ARBA00022737"/>
    </source>
</evidence>
<evidence type="ECO:0000313" key="8">
    <source>
        <dbReference type="EMBL" id="KAF8376951.1"/>
    </source>
</evidence>
<feature type="domain" description="Disease resistance protein At4g27190-like leucine-rich repeats" evidence="6">
    <location>
        <begin position="820"/>
        <end position="922"/>
    </location>
</feature>
<name>A0A834YBX4_TETSI</name>
<proteinExistence type="inferred from homology"/>
<dbReference type="GO" id="GO:0005524">
    <property type="term" value="F:ATP binding"/>
    <property type="evidence" value="ECO:0007669"/>
    <property type="project" value="UniProtKB-KW"/>
</dbReference>